<feature type="domain" description="VWFA" evidence="19">
    <location>
        <begin position="281"/>
        <end position="462"/>
    </location>
</feature>
<evidence type="ECO:0000313" key="20">
    <source>
        <dbReference type="EMBL" id="CAK8690513.1"/>
    </source>
</evidence>
<dbReference type="Pfam" id="PF08399">
    <property type="entry name" value="VWA_N"/>
    <property type="match status" value="1"/>
</dbReference>
<dbReference type="Gene3D" id="3.30.450.20">
    <property type="entry name" value="PAS domain"/>
    <property type="match status" value="1"/>
</dbReference>
<evidence type="ECO:0000256" key="5">
    <source>
        <dbReference type="ARBA" id="ARBA00022673"/>
    </source>
</evidence>
<evidence type="ECO:0000256" key="2">
    <source>
        <dbReference type="ARBA" id="ARBA00007060"/>
    </source>
</evidence>
<evidence type="ECO:0000313" key="21">
    <source>
        <dbReference type="Proteomes" id="UP001642483"/>
    </source>
</evidence>
<evidence type="ECO:0000256" key="10">
    <source>
        <dbReference type="ARBA" id="ARBA00022882"/>
    </source>
</evidence>
<dbReference type="EMBL" id="CAWYQH010000119">
    <property type="protein sequence ID" value="CAK8690513.1"/>
    <property type="molecule type" value="Genomic_DNA"/>
</dbReference>
<dbReference type="SMART" id="SM00327">
    <property type="entry name" value="VWA"/>
    <property type="match status" value="1"/>
</dbReference>
<dbReference type="PANTHER" id="PTHR10166">
    <property type="entry name" value="VOLTAGE-DEPENDENT CALCIUM CHANNEL SUBUNIT ALPHA-2/DELTA-RELATED"/>
    <property type="match status" value="1"/>
</dbReference>
<protein>
    <recommendedName>
        <fullName evidence="19">VWFA domain-containing protein</fullName>
    </recommendedName>
</protein>
<keyword evidence="14" id="KW-1015">Disulfide bond</keyword>
<evidence type="ECO:0000256" key="16">
    <source>
        <dbReference type="ARBA" id="ARBA00023303"/>
    </source>
</evidence>
<keyword evidence="8" id="KW-0732">Signal</keyword>
<dbReference type="Proteomes" id="UP001642483">
    <property type="component" value="Unassembled WGS sequence"/>
</dbReference>
<reference evidence="20 21" key="1">
    <citation type="submission" date="2024-02" db="EMBL/GenBank/DDBJ databases">
        <authorList>
            <person name="Daric V."/>
            <person name="Darras S."/>
        </authorList>
    </citation>
    <scope>NUCLEOTIDE SEQUENCE [LARGE SCALE GENOMIC DNA]</scope>
</reference>
<sequence>MVMSIAGWKAESCCFGPQLFTQHMIFITTVLITVAIMIPGSIAIVEEPLLSKTNQDLAEEFGLLLSGKMSQFTGYFAMEEMYNQRHAAKEFSIHKLNGSRLAENFANELEEMLKKRKKAVQKLVEVAEAEAKNFNWSSIPEPNYNNIMYINQKDENEEQCISQQFDEYYENFYRPMEFEYSLKFGRRVNKTESIVQVPFPVYSKGTELTRSVEWSKVLNDQFKKNYANNPSLKWQYFGSTTGFVRIYPGFQWALFNCDGTPNIYDCRTRQWYTQSATYTKDMLILLDTSGSMSGFKMHIARDAIFAMMNMLGDNDFFNVLTFGEKTKPVNKCFNNTMIQTNWINKQIVLESLAKIKPWGVADFDVALETALTLMKDFHRRDEGSNCGSILMIVSDGAPENFEYIFEKHRSSDFQIRVFSYLVGYEKGYLAPLRQMACNNHGYFTQLRSRNGVDEQVLLHTTVLNRPLAFDHDHHVIWTKAYYSAKTDDMESSLVSTVAIPVYRNINGTSNLLGIMATDVPVDDILDSIPVNKIGVNGYIYLITNNGHTLIHPRFKPKYKNEFGLEAVKPNYDNVDIDSLENSTASEQVRAGMLNRETGSVQADRIVTPLADMTRVLMASGTYYYVPIRDTPFLLSVVLPSGYGHRKVNYSNDLKTRYDASYDENSCNEALKLLMKNYAISISRTAAICSVLYSRIEIAEPWSYCRFNNQDTVVEMSQLDMFKAFVTDKHNNTISCNEEMVKGVLFDAYLMATMKAIWSEYRRFRNTSRAGVILSFMISKSGVLIDYWHEEQHASYMKTRKAVFKFSRVNFPEVYRRTVVQPPDDWLYSLPSNDTSSAKRPGGVIAATKAIRLNNAVLGVAGLLFKYNKFNENYRDLENLSENCGKNGKNLYDCYLIDENAIILYADSDSQVGKYLGLVNGGVVKRCIEKGIFIVVNLVDSNAVCKKELPSKKSSACFRASPFYAIWNNGMRLIKYICQLLINLATFNWMGIFFTCSPTESASTKAPKYRTCERKYEVALVNRSKVPYVGVELCQDGCTPG</sequence>
<keyword evidence="5" id="KW-0107">Calcium channel</keyword>
<dbReference type="PROSITE" id="PS50234">
    <property type="entry name" value="VWFA"/>
    <property type="match status" value="1"/>
</dbReference>
<keyword evidence="7" id="KW-0479">Metal-binding</keyword>
<keyword evidence="3" id="KW-0813">Transport</keyword>
<evidence type="ECO:0000256" key="15">
    <source>
        <dbReference type="ARBA" id="ARBA00023180"/>
    </source>
</evidence>
<keyword evidence="4" id="KW-0109">Calcium transport</keyword>
<name>A0ABP0GHR5_CLALP</name>
<evidence type="ECO:0000256" key="11">
    <source>
        <dbReference type="ARBA" id="ARBA00022989"/>
    </source>
</evidence>
<keyword evidence="15" id="KW-0325">Glycoprotein</keyword>
<keyword evidence="21" id="KW-1185">Reference proteome</keyword>
<evidence type="ECO:0000259" key="19">
    <source>
        <dbReference type="PROSITE" id="PS50234"/>
    </source>
</evidence>
<comment type="subcellular location">
    <subcellularLocation>
        <location evidence="1">Membrane</location>
        <topology evidence="1">Single-pass type I membrane protein</topology>
    </subcellularLocation>
</comment>
<feature type="transmembrane region" description="Helical" evidence="18">
    <location>
        <begin position="25"/>
        <end position="45"/>
    </location>
</feature>
<dbReference type="Pfam" id="PF13768">
    <property type="entry name" value="VWA_3"/>
    <property type="match status" value="1"/>
</dbReference>
<keyword evidence="13 18" id="KW-0472">Membrane</keyword>
<dbReference type="Gene3D" id="3.40.50.410">
    <property type="entry name" value="von Willebrand factor, type A domain"/>
    <property type="match status" value="1"/>
</dbReference>
<evidence type="ECO:0000256" key="13">
    <source>
        <dbReference type="ARBA" id="ARBA00023136"/>
    </source>
</evidence>
<keyword evidence="11 18" id="KW-1133">Transmembrane helix</keyword>
<evidence type="ECO:0000256" key="3">
    <source>
        <dbReference type="ARBA" id="ARBA00022448"/>
    </source>
</evidence>
<dbReference type="InterPro" id="IPR002035">
    <property type="entry name" value="VWF_A"/>
</dbReference>
<evidence type="ECO:0000256" key="9">
    <source>
        <dbReference type="ARBA" id="ARBA00022837"/>
    </source>
</evidence>
<dbReference type="InterPro" id="IPR051173">
    <property type="entry name" value="Ca_channel_alpha-2/delta"/>
</dbReference>
<proteinExistence type="inferred from homology"/>
<dbReference type="Pfam" id="PF08473">
    <property type="entry name" value="VGCC_alpha2"/>
    <property type="match status" value="1"/>
</dbReference>
<keyword evidence="10" id="KW-0851">Voltage-gated channel</keyword>
<dbReference type="PANTHER" id="PTHR10166:SF37">
    <property type="entry name" value="STOLID, ISOFORM H"/>
    <property type="match status" value="1"/>
</dbReference>
<gene>
    <name evidence="20" type="ORF">CVLEPA_LOCUS23126</name>
</gene>
<evidence type="ECO:0000256" key="6">
    <source>
        <dbReference type="ARBA" id="ARBA00022692"/>
    </source>
</evidence>
<evidence type="ECO:0000256" key="1">
    <source>
        <dbReference type="ARBA" id="ARBA00004479"/>
    </source>
</evidence>
<evidence type="ECO:0000256" key="12">
    <source>
        <dbReference type="ARBA" id="ARBA00023065"/>
    </source>
</evidence>
<dbReference type="InterPro" id="IPR013608">
    <property type="entry name" value="VWA_N"/>
</dbReference>
<evidence type="ECO:0000256" key="7">
    <source>
        <dbReference type="ARBA" id="ARBA00022723"/>
    </source>
</evidence>
<keyword evidence="17" id="KW-0175">Coiled coil</keyword>
<evidence type="ECO:0000256" key="17">
    <source>
        <dbReference type="SAM" id="Coils"/>
    </source>
</evidence>
<dbReference type="SUPFAM" id="SSF53300">
    <property type="entry name" value="vWA-like"/>
    <property type="match status" value="1"/>
</dbReference>
<keyword evidence="9" id="KW-0106">Calcium</keyword>
<keyword evidence="6 18" id="KW-0812">Transmembrane</keyword>
<comment type="caution">
    <text evidence="20">The sequence shown here is derived from an EMBL/GenBank/DDBJ whole genome shotgun (WGS) entry which is preliminary data.</text>
</comment>
<evidence type="ECO:0000256" key="18">
    <source>
        <dbReference type="SAM" id="Phobius"/>
    </source>
</evidence>
<dbReference type="InterPro" id="IPR036465">
    <property type="entry name" value="vWFA_dom_sf"/>
</dbReference>
<comment type="similarity">
    <text evidence="2">Belongs to the calcium channel subunit alpha-2/delta family.</text>
</comment>
<keyword evidence="16" id="KW-0407">Ion channel</keyword>
<evidence type="ECO:0000256" key="8">
    <source>
        <dbReference type="ARBA" id="ARBA00022729"/>
    </source>
</evidence>
<organism evidence="20 21">
    <name type="scientific">Clavelina lepadiformis</name>
    <name type="common">Light-bulb sea squirt</name>
    <name type="synonym">Ascidia lepadiformis</name>
    <dbReference type="NCBI Taxonomy" id="159417"/>
    <lineage>
        <taxon>Eukaryota</taxon>
        <taxon>Metazoa</taxon>
        <taxon>Chordata</taxon>
        <taxon>Tunicata</taxon>
        <taxon>Ascidiacea</taxon>
        <taxon>Aplousobranchia</taxon>
        <taxon>Clavelinidae</taxon>
        <taxon>Clavelina</taxon>
    </lineage>
</organism>
<dbReference type="InterPro" id="IPR013680">
    <property type="entry name" value="VDCC_a2/dsu"/>
</dbReference>
<evidence type="ECO:0000256" key="14">
    <source>
        <dbReference type="ARBA" id="ARBA00023157"/>
    </source>
</evidence>
<feature type="coiled-coil region" evidence="17">
    <location>
        <begin position="102"/>
        <end position="130"/>
    </location>
</feature>
<keyword evidence="12" id="KW-0406">Ion transport</keyword>
<accession>A0ABP0GHR5</accession>
<evidence type="ECO:0000256" key="4">
    <source>
        <dbReference type="ARBA" id="ARBA00022568"/>
    </source>
</evidence>